<dbReference type="SUPFAM" id="SSF103473">
    <property type="entry name" value="MFS general substrate transporter"/>
    <property type="match status" value="2"/>
</dbReference>
<sequence>MGTGSRRAANPPDGGWGWVVLGACFVITGFAYGFPKAVSVFFGELKHDFGAGYSDTAWVSSIMLAMLYGTGPLSSILVTRFGCRPVMLAGGLLASAGMILASFASRLLELYLTAGVLTGLARLRPHVPYLFSLALLANGLTDLISARARSYGTLVAFCIAFGLSYGMVGALQFEVLMATVGAPRFPSALGLVLLVEAVAVLIGPPSAGRLVDALKNYEIIFYLAGSEVALAGVFMALATYCCLHCSEDTPSGLPAEGGASDTEDVEAERDSEPMPASTEEPGSLEALEVLSPRVGSPGPEPEPEVEEVPGLGHESV</sequence>
<dbReference type="eggNOG" id="KOG2504">
    <property type="taxonomic scope" value="Eukaryota"/>
</dbReference>
<name>G3I512_CRIGR</name>
<dbReference type="EMBL" id="JH001276">
    <property type="protein sequence ID" value="EGV94337.1"/>
    <property type="molecule type" value="Genomic_DNA"/>
</dbReference>
<evidence type="ECO:0000256" key="3">
    <source>
        <dbReference type="SAM" id="MobiDB-lite"/>
    </source>
</evidence>
<feature type="transmembrane region" description="Helical" evidence="4">
    <location>
        <begin position="57"/>
        <end position="79"/>
    </location>
</feature>
<dbReference type="STRING" id="10029.G3I512"/>
<dbReference type="PROSITE" id="PS51257">
    <property type="entry name" value="PROKAR_LIPOPROTEIN"/>
    <property type="match status" value="1"/>
</dbReference>
<dbReference type="AlphaFoldDB" id="G3I512"/>
<accession>G3I512</accession>
<reference evidence="6" key="1">
    <citation type="journal article" date="2011" name="Nat. Biotechnol.">
        <title>The genomic sequence of the Chinese hamster ovary (CHO)-K1 cell line.</title>
        <authorList>
            <person name="Xu X."/>
            <person name="Nagarajan H."/>
            <person name="Lewis N.E."/>
            <person name="Pan S."/>
            <person name="Cai Z."/>
            <person name="Liu X."/>
            <person name="Chen W."/>
            <person name="Xie M."/>
            <person name="Wang W."/>
            <person name="Hammond S."/>
            <person name="Andersen M.R."/>
            <person name="Neff N."/>
            <person name="Passarelli B."/>
            <person name="Koh W."/>
            <person name="Fan H.C."/>
            <person name="Wang J."/>
            <person name="Gui Y."/>
            <person name="Lee K.H."/>
            <person name="Betenbaugh M.J."/>
            <person name="Quake S.R."/>
            <person name="Famili I."/>
            <person name="Palsson B.O."/>
            <person name="Wang J."/>
        </authorList>
    </citation>
    <scope>NUCLEOTIDE SEQUENCE [LARGE SCALE GENOMIC DNA]</scope>
    <source>
        <strain evidence="6">CHO K1 cell line</strain>
    </source>
</reference>
<feature type="transmembrane region" description="Helical" evidence="4">
    <location>
        <begin position="219"/>
        <end position="240"/>
    </location>
</feature>
<evidence type="ECO:0000256" key="2">
    <source>
        <dbReference type="ARBA" id="ARBA00022692"/>
    </source>
</evidence>
<feature type="transmembrane region" description="Helical" evidence="4">
    <location>
        <begin position="151"/>
        <end position="173"/>
    </location>
</feature>
<dbReference type="GO" id="GO:0008028">
    <property type="term" value="F:monocarboxylic acid transmembrane transporter activity"/>
    <property type="evidence" value="ECO:0007669"/>
    <property type="project" value="TreeGrafter"/>
</dbReference>
<protein>
    <submittedName>
        <fullName evidence="5">Monocarboxylate transporter 3</fullName>
    </submittedName>
</protein>
<dbReference type="FunFam" id="1.20.1250.20:FF:001012">
    <property type="entry name" value="Si:dkey-246g23.4"/>
    <property type="match status" value="1"/>
</dbReference>
<dbReference type="InterPro" id="IPR050327">
    <property type="entry name" value="Proton-linked_MCT"/>
</dbReference>
<feature type="transmembrane region" description="Helical" evidence="4">
    <location>
        <begin position="15"/>
        <end position="34"/>
    </location>
</feature>
<evidence type="ECO:0000256" key="4">
    <source>
        <dbReference type="SAM" id="Phobius"/>
    </source>
</evidence>
<proteinExistence type="predicted"/>
<dbReference type="InParanoid" id="G3I512"/>
<dbReference type="InterPro" id="IPR036259">
    <property type="entry name" value="MFS_trans_sf"/>
</dbReference>
<organism evidence="5 6">
    <name type="scientific">Cricetulus griseus</name>
    <name type="common">Chinese hamster</name>
    <name type="synonym">Cricetulus barabensis griseus</name>
    <dbReference type="NCBI Taxonomy" id="10029"/>
    <lineage>
        <taxon>Eukaryota</taxon>
        <taxon>Metazoa</taxon>
        <taxon>Chordata</taxon>
        <taxon>Craniata</taxon>
        <taxon>Vertebrata</taxon>
        <taxon>Euteleostomi</taxon>
        <taxon>Mammalia</taxon>
        <taxon>Eutheria</taxon>
        <taxon>Euarchontoglires</taxon>
        <taxon>Glires</taxon>
        <taxon>Rodentia</taxon>
        <taxon>Myomorpha</taxon>
        <taxon>Muroidea</taxon>
        <taxon>Cricetidae</taxon>
        <taxon>Cricetinae</taxon>
        <taxon>Cricetulus</taxon>
    </lineage>
</organism>
<feature type="transmembrane region" description="Helical" evidence="4">
    <location>
        <begin position="185"/>
        <end position="207"/>
    </location>
</feature>
<dbReference type="Gene3D" id="1.20.1250.20">
    <property type="entry name" value="MFS general substrate transporter like domains"/>
    <property type="match status" value="1"/>
</dbReference>
<feature type="region of interest" description="Disordered" evidence="3">
    <location>
        <begin position="252"/>
        <end position="316"/>
    </location>
</feature>
<evidence type="ECO:0000313" key="5">
    <source>
        <dbReference type="EMBL" id="EGV94337.1"/>
    </source>
</evidence>
<evidence type="ECO:0000313" key="6">
    <source>
        <dbReference type="Proteomes" id="UP000001075"/>
    </source>
</evidence>
<evidence type="ECO:0000256" key="1">
    <source>
        <dbReference type="ARBA" id="ARBA00004141"/>
    </source>
</evidence>
<keyword evidence="2 4" id="KW-0812">Transmembrane</keyword>
<gene>
    <name evidence="5" type="ORF">I79_018553</name>
</gene>
<keyword evidence="4" id="KW-0472">Membrane</keyword>
<dbReference type="Proteomes" id="UP000001075">
    <property type="component" value="Unassembled WGS sequence"/>
</dbReference>
<dbReference type="PANTHER" id="PTHR11360:SF26">
    <property type="entry name" value="MONOCARBOXYLATE TRANSPORTER 3"/>
    <property type="match status" value="1"/>
</dbReference>
<feature type="transmembrane region" description="Helical" evidence="4">
    <location>
        <begin position="86"/>
        <end position="107"/>
    </location>
</feature>
<dbReference type="PANTHER" id="PTHR11360">
    <property type="entry name" value="MONOCARBOXYLATE TRANSPORTER"/>
    <property type="match status" value="1"/>
</dbReference>
<comment type="subcellular location">
    <subcellularLocation>
        <location evidence="1">Membrane</location>
        <topology evidence="1">Multi-pass membrane protein</topology>
    </subcellularLocation>
</comment>
<dbReference type="GO" id="GO:0016323">
    <property type="term" value="C:basolateral plasma membrane"/>
    <property type="evidence" value="ECO:0007669"/>
    <property type="project" value="TreeGrafter"/>
</dbReference>
<keyword evidence="4" id="KW-1133">Transmembrane helix</keyword>